<evidence type="ECO:0000256" key="9">
    <source>
        <dbReference type="SAM" id="MobiDB-lite"/>
    </source>
</evidence>
<keyword evidence="10" id="KW-1133">Transmembrane helix</keyword>
<dbReference type="InterPro" id="IPR011712">
    <property type="entry name" value="Sig_transdc_His_kin_sub3_dim/P"/>
</dbReference>
<name>A0ABV8TU29_9ACTN</name>
<keyword evidence="7" id="KW-0067">ATP-binding</keyword>
<feature type="transmembrane region" description="Helical" evidence="10">
    <location>
        <begin position="89"/>
        <end position="110"/>
    </location>
</feature>
<keyword evidence="13" id="KW-1185">Reference proteome</keyword>
<evidence type="ECO:0000256" key="10">
    <source>
        <dbReference type="SAM" id="Phobius"/>
    </source>
</evidence>
<dbReference type="Pfam" id="PF07730">
    <property type="entry name" value="HisKA_3"/>
    <property type="match status" value="1"/>
</dbReference>
<keyword evidence="10" id="KW-0472">Membrane</keyword>
<keyword evidence="6 12" id="KW-0418">Kinase</keyword>
<feature type="transmembrane region" description="Helical" evidence="10">
    <location>
        <begin position="64"/>
        <end position="83"/>
    </location>
</feature>
<dbReference type="EC" id="2.7.13.3" evidence="2"/>
<protein>
    <recommendedName>
        <fullName evidence="2">histidine kinase</fullName>
        <ecNumber evidence="2">2.7.13.3</ecNumber>
    </recommendedName>
</protein>
<keyword evidence="3" id="KW-0597">Phosphoprotein</keyword>
<evidence type="ECO:0000256" key="1">
    <source>
        <dbReference type="ARBA" id="ARBA00000085"/>
    </source>
</evidence>
<dbReference type="Gene3D" id="1.20.5.1930">
    <property type="match status" value="1"/>
</dbReference>
<organism evidence="12 13">
    <name type="scientific">Salininema proteolyticum</name>
    <dbReference type="NCBI Taxonomy" id="1607685"/>
    <lineage>
        <taxon>Bacteria</taxon>
        <taxon>Bacillati</taxon>
        <taxon>Actinomycetota</taxon>
        <taxon>Actinomycetes</taxon>
        <taxon>Glycomycetales</taxon>
        <taxon>Glycomycetaceae</taxon>
        <taxon>Salininema</taxon>
    </lineage>
</organism>
<dbReference type="InterPro" id="IPR050482">
    <property type="entry name" value="Sensor_HK_TwoCompSys"/>
</dbReference>
<feature type="transmembrane region" description="Helical" evidence="10">
    <location>
        <begin position="374"/>
        <end position="394"/>
    </location>
</feature>
<gene>
    <name evidence="12" type="ORF">ACFPET_02135</name>
</gene>
<dbReference type="Proteomes" id="UP001595823">
    <property type="component" value="Unassembled WGS sequence"/>
</dbReference>
<proteinExistence type="predicted"/>
<accession>A0ABV8TU29</accession>
<evidence type="ECO:0000256" key="3">
    <source>
        <dbReference type="ARBA" id="ARBA00022553"/>
    </source>
</evidence>
<feature type="compositionally biased region" description="Basic and acidic residues" evidence="9">
    <location>
        <begin position="344"/>
        <end position="364"/>
    </location>
</feature>
<dbReference type="PANTHER" id="PTHR24421">
    <property type="entry name" value="NITRATE/NITRITE SENSOR PROTEIN NARX-RELATED"/>
    <property type="match status" value="1"/>
</dbReference>
<evidence type="ECO:0000256" key="6">
    <source>
        <dbReference type="ARBA" id="ARBA00022777"/>
    </source>
</evidence>
<evidence type="ECO:0000256" key="7">
    <source>
        <dbReference type="ARBA" id="ARBA00022840"/>
    </source>
</evidence>
<reference evidence="13" key="1">
    <citation type="journal article" date="2019" name="Int. J. Syst. Evol. Microbiol.">
        <title>The Global Catalogue of Microorganisms (GCM) 10K type strain sequencing project: providing services to taxonomists for standard genome sequencing and annotation.</title>
        <authorList>
            <consortium name="The Broad Institute Genomics Platform"/>
            <consortium name="The Broad Institute Genome Sequencing Center for Infectious Disease"/>
            <person name="Wu L."/>
            <person name="Ma J."/>
        </authorList>
    </citation>
    <scope>NUCLEOTIDE SEQUENCE [LARGE SCALE GENOMIC DNA]</scope>
    <source>
        <strain evidence="13">IBRC-M 10908</strain>
    </source>
</reference>
<dbReference type="EMBL" id="JBHSDK010000002">
    <property type="protein sequence ID" value="MFC4333994.1"/>
    <property type="molecule type" value="Genomic_DNA"/>
</dbReference>
<evidence type="ECO:0000256" key="8">
    <source>
        <dbReference type="ARBA" id="ARBA00023012"/>
    </source>
</evidence>
<feature type="region of interest" description="Disordered" evidence="9">
    <location>
        <begin position="339"/>
        <end position="364"/>
    </location>
</feature>
<comment type="caution">
    <text evidence="12">The sequence shown here is derived from an EMBL/GenBank/DDBJ whole genome shotgun (WGS) entry which is preliminary data.</text>
</comment>
<keyword evidence="4" id="KW-0808">Transferase</keyword>
<evidence type="ECO:0000256" key="5">
    <source>
        <dbReference type="ARBA" id="ARBA00022741"/>
    </source>
</evidence>
<feature type="domain" description="Signal transduction histidine kinase subgroup 3 dimerisation and phosphoacceptor" evidence="11">
    <location>
        <begin position="142"/>
        <end position="204"/>
    </location>
</feature>
<evidence type="ECO:0000256" key="2">
    <source>
        <dbReference type="ARBA" id="ARBA00012438"/>
    </source>
</evidence>
<dbReference type="PANTHER" id="PTHR24421:SF10">
    <property type="entry name" value="NITRATE_NITRITE SENSOR PROTEIN NARQ"/>
    <property type="match status" value="1"/>
</dbReference>
<keyword evidence="5" id="KW-0547">Nucleotide-binding</keyword>
<dbReference type="Gene3D" id="3.30.565.10">
    <property type="entry name" value="Histidine kinase-like ATPase, C-terminal domain"/>
    <property type="match status" value="1"/>
</dbReference>
<dbReference type="SUPFAM" id="SSF55874">
    <property type="entry name" value="ATPase domain of HSP90 chaperone/DNA topoisomerase II/histidine kinase"/>
    <property type="match status" value="1"/>
</dbReference>
<evidence type="ECO:0000256" key="4">
    <source>
        <dbReference type="ARBA" id="ARBA00022679"/>
    </source>
</evidence>
<evidence type="ECO:0000313" key="12">
    <source>
        <dbReference type="EMBL" id="MFC4333994.1"/>
    </source>
</evidence>
<keyword evidence="8" id="KW-0902">Two-component regulatory system</keyword>
<comment type="catalytic activity">
    <reaction evidence="1">
        <text>ATP + protein L-histidine = ADP + protein N-phospho-L-histidine.</text>
        <dbReference type="EC" id="2.7.13.3"/>
    </reaction>
</comment>
<dbReference type="CDD" id="cd16917">
    <property type="entry name" value="HATPase_UhpB-NarQ-NarX-like"/>
    <property type="match status" value="1"/>
</dbReference>
<evidence type="ECO:0000313" key="13">
    <source>
        <dbReference type="Proteomes" id="UP001595823"/>
    </source>
</evidence>
<dbReference type="GO" id="GO:0016301">
    <property type="term" value="F:kinase activity"/>
    <property type="evidence" value="ECO:0007669"/>
    <property type="project" value="UniProtKB-KW"/>
</dbReference>
<sequence length="476" mass="51113">MPDTHPTPRHGPPTWRRALAAALAGILVGCVVLWTGDQSPVVMAVLATLGGVGAVLSRLSLPTVTVGVASMLITSTFVGQFAWSDSIVGLMTGTFYGFCFLAASLVAALVRARKSYVRRAWDLAFAEARDHDSQVERAVAREREAMAGEIHDGMGHRLTLIAVQAARLSLDEDLPPQARAELQRIRENAASAAEELGETVRLLGQRDSSVTASLSGLRIDDVVERALASGVAVRSAVEPGLEDSVNDYTHAALLRTLQEALTNAAKHAPGAEVRVEAKRAGERVRLTVSNAVSPRGASSDPTGHGLVALRHRTTLLGGTLEVDRGEVFALTVELPREAVPTDDAADRESSRVDRLAAEATEAEHGRRKETRQAWLVPLAMVAILVFVTGGYFVYANLTSVLPPEEFESISVGDGEGETVRKLPPSEMLDAPRSLVPEPEGAECKYYEDELSFFKRVDVYRVCFADGAVVATDRVFS</sequence>
<dbReference type="InterPro" id="IPR036890">
    <property type="entry name" value="HATPase_C_sf"/>
</dbReference>
<keyword evidence="10" id="KW-0812">Transmembrane</keyword>
<dbReference type="RefSeq" id="WP_380617731.1">
    <property type="nucleotide sequence ID" value="NZ_JBHSDK010000002.1"/>
</dbReference>
<evidence type="ECO:0000259" key="11">
    <source>
        <dbReference type="Pfam" id="PF07730"/>
    </source>
</evidence>
<feature type="transmembrane region" description="Helical" evidence="10">
    <location>
        <begin position="41"/>
        <end position="57"/>
    </location>
</feature>
<feature type="transmembrane region" description="Helical" evidence="10">
    <location>
        <begin position="18"/>
        <end position="35"/>
    </location>
</feature>